<dbReference type="SUPFAM" id="SSF48726">
    <property type="entry name" value="Immunoglobulin"/>
    <property type="match status" value="1"/>
</dbReference>
<dbReference type="Gene3D" id="2.130.10.10">
    <property type="entry name" value="YVTN repeat-like/Quinoprotein amine dehydrogenase"/>
    <property type="match status" value="1"/>
</dbReference>
<dbReference type="RefSeq" id="XP_008867884.1">
    <property type="nucleotide sequence ID" value="XM_008869662.1"/>
</dbReference>
<dbReference type="PROSITE" id="PS50096">
    <property type="entry name" value="IQ"/>
    <property type="match status" value="1"/>
</dbReference>
<dbReference type="GO" id="GO:0006891">
    <property type="term" value="P:intra-Golgi vesicle-mediated transport"/>
    <property type="evidence" value="ECO:0007669"/>
    <property type="project" value="TreeGrafter"/>
</dbReference>
<dbReference type="Gene3D" id="2.60.40.10">
    <property type="entry name" value="Immunoglobulins"/>
    <property type="match status" value="1"/>
</dbReference>
<dbReference type="InterPro" id="IPR001680">
    <property type="entry name" value="WD40_rpt"/>
</dbReference>
<dbReference type="InterPro" id="IPR036179">
    <property type="entry name" value="Ig-like_dom_sf"/>
</dbReference>
<dbReference type="InterPro" id="IPR013783">
    <property type="entry name" value="Ig-like_fold"/>
</dbReference>
<proteinExistence type="predicted"/>
<name>A0A024UBS5_9STRA</name>
<gene>
    <name evidence="4" type="ORF">H310_05051</name>
</gene>
<evidence type="ECO:0000256" key="2">
    <source>
        <dbReference type="ARBA" id="ARBA00022737"/>
    </source>
</evidence>
<protein>
    <submittedName>
        <fullName evidence="4">Uncharacterized protein</fullName>
    </submittedName>
</protein>
<dbReference type="SUPFAM" id="SSF50978">
    <property type="entry name" value="WD40 repeat-like"/>
    <property type="match status" value="1"/>
</dbReference>
<dbReference type="VEuPathDB" id="FungiDB:H310_05051"/>
<evidence type="ECO:0000256" key="3">
    <source>
        <dbReference type="PROSITE-ProRule" id="PRU00221"/>
    </source>
</evidence>
<dbReference type="GO" id="GO:0006888">
    <property type="term" value="P:endoplasmic reticulum to Golgi vesicle-mediated transport"/>
    <property type="evidence" value="ECO:0007669"/>
    <property type="project" value="TreeGrafter"/>
</dbReference>
<dbReference type="GeneID" id="20082101"/>
<dbReference type="AlphaFoldDB" id="A0A024UBS5"/>
<dbReference type="GO" id="GO:0006886">
    <property type="term" value="P:intracellular protein transport"/>
    <property type="evidence" value="ECO:0007669"/>
    <property type="project" value="TreeGrafter"/>
</dbReference>
<dbReference type="InterPro" id="IPR036322">
    <property type="entry name" value="WD40_repeat_dom_sf"/>
</dbReference>
<evidence type="ECO:0000256" key="1">
    <source>
        <dbReference type="ARBA" id="ARBA00022574"/>
    </source>
</evidence>
<dbReference type="GO" id="GO:0030126">
    <property type="term" value="C:COPI vesicle coat"/>
    <property type="evidence" value="ECO:0007669"/>
    <property type="project" value="TreeGrafter"/>
</dbReference>
<feature type="repeat" description="WD" evidence="3">
    <location>
        <begin position="613"/>
        <end position="655"/>
    </location>
</feature>
<dbReference type="PANTHER" id="PTHR19876">
    <property type="entry name" value="COATOMER"/>
    <property type="match status" value="1"/>
</dbReference>
<dbReference type="InterPro" id="IPR015943">
    <property type="entry name" value="WD40/YVTN_repeat-like_dom_sf"/>
</dbReference>
<dbReference type="Pfam" id="PF14974">
    <property type="entry name" value="P_C10"/>
    <property type="match status" value="1"/>
</dbReference>
<dbReference type="GO" id="GO:0006890">
    <property type="term" value="P:retrograde vesicle-mediated transport, Golgi to endoplasmic reticulum"/>
    <property type="evidence" value="ECO:0007669"/>
    <property type="project" value="TreeGrafter"/>
</dbReference>
<evidence type="ECO:0000313" key="4">
    <source>
        <dbReference type="EMBL" id="ETW03655.1"/>
    </source>
</evidence>
<sequence>MREDPTPPADSSGAALEEHVKWAALVVDAKAKEHPYDCLVCGSKNVALDVKTQHVRCRMCGVSTRNVYAHPTPNDRLREMEKVDVDTATEMLRQILGVFEDPHFKRRLADAKGHPRFMDMVLLHTAVAVEGVRSIVTRFGFADSLEGVMKAIRAIQENAGDCIEILGGLERLRVLFSPRNEFEQVEALQKLDEARVVEEARLRELQREAEVKMLDDAAHERRRFALMRAKKAARGLDPNQTYIPSIRRHPPPDIVLFPGRSAFMTVVADQTDGYTWCFNGVAIPENSPGLRGTRSCSLKVLFFTKAMCGSYTCRCSNDDGMVESAACRVSTAKLTPTLMYRHRVPHVVHDVASLPQCLCFRTVHGPGFGSTTTKRLFQLPEHTLSDAATVAMATWTTTEDGRYGNSTMLGQATSLRPLSQSSWVYFGLATGVLRVDSVSIVNPAVDAEPVKLKTSLPRQAAPLKPVAVTTTQLRMATSLTAIRKVAFLGQNAWLLLSDMHHAIMVYAVRKDGTVVELPTHSLVCPRRIATIATSPSLPYFCITYGYVTPATMELVAVSKSQGCTRQDVPLTHKATCAEFACFGSQVAVGEKRVQYGVLRILNAETKRTNMLVEDAHFGGIQFLRWIPQQHNFVFSVGHDHTMKLWDTTKKECVLAFQLHATAPSDILVTCTAAMECTIVVSTFSKQVEKWTIGSLHHLLQSVGIERSYAIVLIQKHWRGAVTRRRMLYSQPPPVSVFNMSHGHAVKFSIGHQ</sequence>
<dbReference type="PANTHER" id="PTHR19876:SF2">
    <property type="entry name" value="COATOMER SUBUNIT BETA"/>
    <property type="match status" value="1"/>
</dbReference>
<dbReference type="InterPro" id="IPR026317">
    <property type="entry name" value="P_C10"/>
</dbReference>
<dbReference type="OrthoDB" id="75738at2759"/>
<organism evidence="4">
    <name type="scientific">Aphanomyces invadans</name>
    <dbReference type="NCBI Taxonomy" id="157072"/>
    <lineage>
        <taxon>Eukaryota</taxon>
        <taxon>Sar</taxon>
        <taxon>Stramenopiles</taxon>
        <taxon>Oomycota</taxon>
        <taxon>Saprolegniomycetes</taxon>
        <taxon>Saprolegniales</taxon>
        <taxon>Verrucalvaceae</taxon>
        <taxon>Aphanomyces</taxon>
    </lineage>
</organism>
<keyword evidence="2" id="KW-0677">Repeat</keyword>
<keyword evidence="1 3" id="KW-0853">WD repeat</keyword>
<dbReference type="EMBL" id="KI913959">
    <property type="protein sequence ID" value="ETW03655.1"/>
    <property type="molecule type" value="Genomic_DNA"/>
</dbReference>
<accession>A0A024UBS5</accession>
<dbReference type="InterPro" id="IPR050844">
    <property type="entry name" value="Coatomer_complex_subunit"/>
</dbReference>
<dbReference type="PROSITE" id="PS50082">
    <property type="entry name" value="WD_REPEATS_2"/>
    <property type="match status" value="1"/>
</dbReference>
<reference evidence="4" key="1">
    <citation type="submission" date="2013-12" db="EMBL/GenBank/DDBJ databases">
        <title>The Genome Sequence of Aphanomyces invadans NJM9701.</title>
        <authorList>
            <consortium name="The Broad Institute Genomics Platform"/>
            <person name="Russ C."/>
            <person name="Tyler B."/>
            <person name="van West P."/>
            <person name="Dieguez-Uribeondo J."/>
            <person name="Young S.K."/>
            <person name="Zeng Q."/>
            <person name="Gargeya S."/>
            <person name="Fitzgerald M."/>
            <person name="Abouelleil A."/>
            <person name="Alvarado L."/>
            <person name="Chapman S.B."/>
            <person name="Gainer-Dewar J."/>
            <person name="Goldberg J."/>
            <person name="Griggs A."/>
            <person name="Gujja S."/>
            <person name="Hansen M."/>
            <person name="Howarth C."/>
            <person name="Imamovic A."/>
            <person name="Ireland A."/>
            <person name="Larimer J."/>
            <person name="McCowan C."/>
            <person name="Murphy C."/>
            <person name="Pearson M."/>
            <person name="Poon T.W."/>
            <person name="Priest M."/>
            <person name="Roberts A."/>
            <person name="Saif S."/>
            <person name="Shea T."/>
            <person name="Sykes S."/>
            <person name="Wortman J."/>
            <person name="Nusbaum C."/>
            <person name="Birren B."/>
        </authorList>
    </citation>
    <scope>NUCLEOTIDE SEQUENCE [LARGE SCALE GENOMIC DNA]</scope>
    <source>
        <strain evidence="4">NJM9701</strain>
    </source>
</reference>
<dbReference type="eggNOG" id="ENOG502S5TE">
    <property type="taxonomic scope" value="Eukaryota"/>
</dbReference>